<proteinExistence type="predicted"/>
<dbReference type="Pfam" id="PF01966">
    <property type="entry name" value="HD"/>
    <property type="match status" value="1"/>
</dbReference>
<accession>A0A445MTT0</accession>
<sequence length="185" mass="21018">MIPTNDECFRLMSRYEMLDNIRAHSLVVAKVAHLLARNLFKVGVDISVEMVTAGALMHDIGKTASLKTGQDHSKLGRQICIENDLHEIADIVGEHVRLKDYYIYGCYSAKEIVFYSDKRVTHDTIVSLEDRLTYIIGRYGKNRENLENAIRVNFELCKRVEKKLLGKLDFASEELAILATGEEIA</sequence>
<protein>
    <submittedName>
        <fullName evidence="2">HDIG domain protein</fullName>
    </submittedName>
</protein>
<dbReference type="NCBIfam" id="TIGR00277">
    <property type="entry name" value="HDIG"/>
    <property type="match status" value="1"/>
</dbReference>
<gene>
    <name evidence="2" type="ORF">PITCH_A1580008</name>
</gene>
<dbReference type="CDD" id="cd00077">
    <property type="entry name" value="HDc"/>
    <property type="match status" value="1"/>
</dbReference>
<feature type="domain" description="HD" evidence="1">
    <location>
        <begin position="23"/>
        <end position="133"/>
    </location>
</feature>
<dbReference type="EMBL" id="OJIN01000066">
    <property type="protein sequence ID" value="SPD72853.1"/>
    <property type="molecule type" value="Genomic_DNA"/>
</dbReference>
<dbReference type="SUPFAM" id="SSF109604">
    <property type="entry name" value="HD-domain/PDEase-like"/>
    <property type="match status" value="1"/>
</dbReference>
<dbReference type="AlphaFoldDB" id="A0A445MTT0"/>
<evidence type="ECO:0000259" key="1">
    <source>
        <dbReference type="Pfam" id="PF01966"/>
    </source>
</evidence>
<evidence type="ECO:0000313" key="2">
    <source>
        <dbReference type="EMBL" id="SPD72853.1"/>
    </source>
</evidence>
<dbReference type="InterPro" id="IPR006674">
    <property type="entry name" value="HD_domain"/>
</dbReference>
<dbReference type="Gene3D" id="1.10.3210.10">
    <property type="entry name" value="Hypothetical protein af1432"/>
    <property type="match status" value="1"/>
</dbReference>
<dbReference type="InterPro" id="IPR003607">
    <property type="entry name" value="HD/PDEase_dom"/>
</dbReference>
<name>A0A445MTT0_9BACT</name>
<reference evidence="2" key="1">
    <citation type="submission" date="2018-01" db="EMBL/GenBank/DDBJ databases">
        <authorList>
            <person name="Regsiter A."/>
            <person name="William W."/>
        </authorList>
    </citation>
    <scope>NUCLEOTIDE SEQUENCE</scope>
    <source>
        <strain evidence="2">TRIP AH-1</strain>
    </source>
</reference>
<organism evidence="2">
    <name type="scientific">uncultured Desulfobacterium sp</name>
    <dbReference type="NCBI Taxonomy" id="201089"/>
    <lineage>
        <taxon>Bacteria</taxon>
        <taxon>Pseudomonadati</taxon>
        <taxon>Thermodesulfobacteriota</taxon>
        <taxon>Desulfobacteria</taxon>
        <taxon>Desulfobacterales</taxon>
        <taxon>Desulfobacteriaceae</taxon>
        <taxon>Desulfobacterium</taxon>
        <taxon>environmental samples</taxon>
    </lineage>
</organism>
<dbReference type="InterPro" id="IPR006675">
    <property type="entry name" value="HDIG_dom"/>
</dbReference>